<dbReference type="RefSeq" id="WP_098978325.1">
    <property type="nucleotide sequence ID" value="NZ_NIRJ01000001.1"/>
</dbReference>
<feature type="region of interest" description="Disordered" evidence="1">
    <location>
        <begin position="57"/>
        <end position="88"/>
    </location>
</feature>
<dbReference type="Proteomes" id="UP000225199">
    <property type="component" value="Unassembled WGS sequence"/>
</dbReference>
<feature type="chain" id="PRO_5012948363" evidence="2">
    <location>
        <begin position="19"/>
        <end position="88"/>
    </location>
</feature>
<sequence length="88" mass="9916">MKKLVLMMALVLGVSAMANDCCDVKNNAKCDCTTEKKSENCHYDKEKKVDCDCEVQNTQNNTKPKTKKAVKKVEEKAETKTDKTEVKN</sequence>
<protein>
    <submittedName>
        <fullName evidence="3">Uncharacterized protein</fullName>
    </submittedName>
</protein>
<dbReference type="EMBL" id="NIRJ01000001">
    <property type="protein sequence ID" value="PHH96247.1"/>
    <property type="molecule type" value="Genomic_DNA"/>
</dbReference>
<accession>A0A2C6ASF1</accession>
<evidence type="ECO:0000256" key="2">
    <source>
        <dbReference type="SAM" id="SignalP"/>
    </source>
</evidence>
<feature type="compositionally biased region" description="Basic and acidic residues" evidence="1">
    <location>
        <begin position="71"/>
        <end position="88"/>
    </location>
</feature>
<comment type="caution">
    <text evidence="3">The sequence shown here is derived from an EMBL/GenBank/DDBJ whole genome shotgun (WGS) entry which is preliminary data.</text>
</comment>
<evidence type="ECO:0000313" key="3">
    <source>
        <dbReference type="EMBL" id="PHH96247.1"/>
    </source>
</evidence>
<evidence type="ECO:0000256" key="1">
    <source>
        <dbReference type="SAM" id="MobiDB-lite"/>
    </source>
</evidence>
<proteinExistence type="predicted"/>
<keyword evidence="2" id="KW-0732">Signal</keyword>
<name>A0A2C6ASF1_FUSNP</name>
<gene>
    <name evidence="3" type="ORF">CA840_02060</name>
</gene>
<organism evidence="3 4">
    <name type="scientific">Fusobacterium nucleatum subsp. polymorphum</name>
    <name type="common">Fusobacterium polymorphum</name>
    <dbReference type="NCBI Taxonomy" id="76857"/>
    <lineage>
        <taxon>Bacteria</taxon>
        <taxon>Fusobacteriati</taxon>
        <taxon>Fusobacteriota</taxon>
        <taxon>Fusobacteriia</taxon>
        <taxon>Fusobacteriales</taxon>
        <taxon>Fusobacteriaceae</taxon>
        <taxon>Fusobacterium</taxon>
    </lineage>
</organism>
<dbReference type="AlphaFoldDB" id="A0A2C6ASF1"/>
<reference evidence="3 4" key="1">
    <citation type="submission" date="2017-06" db="EMBL/GenBank/DDBJ databases">
        <title>Draft genome sequence of Fusobacterium nucleatum subsp. polymorphum KCOM 1002 (=ChDC F175).</title>
        <authorList>
            <person name="Kook J.-K."/>
            <person name="Park S.-N."/>
            <person name="Lim Y.K."/>
            <person name="Roh H."/>
        </authorList>
    </citation>
    <scope>NUCLEOTIDE SEQUENCE [LARGE SCALE GENOMIC DNA]</scope>
    <source>
        <strain evidence="4">KCOM 1002 (ChDC F175)</strain>
    </source>
</reference>
<evidence type="ECO:0000313" key="4">
    <source>
        <dbReference type="Proteomes" id="UP000225199"/>
    </source>
</evidence>
<feature type="signal peptide" evidence="2">
    <location>
        <begin position="1"/>
        <end position="18"/>
    </location>
</feature>